<accession>A0A944CFI8</accession>
<gene>
    <name evidence="4" type="ORF">DYI23_19585</name>
</gene>
<evidence type="ECO:0000256" key="2">
    <source>
        <dbReference type="ARBA" id="ARBA00023315"/>
    </source>
</evidence>
<dbReference type="PANTHER" id="PTHR43072">
    <property type="entry name" value="N-ACETYLTRANSFERASE"/>
    <property type="match status" value="1"/>
</dbReference>
<dbReference type="CDD" id="cd04301">
    <property type="entry name" value="NAT_SF"/>
    <property type="match status" value="1"/>
</dbReference>
<dbReference type="PROSITE" id="PS51186">
    <property type="entry name" value="GNAT"/>
    <property type="match status" value="1"/>
</dbReference>
<proteinExistence type="predicted"/>
<dbReference type="PANTHER" id="PTHR43072:SF23">
    <property type="entry name" value="UPF0039 PROTEIN C11D3.02C"/>
    <property type="match status" value="1"/>
</dbReference>
<dbReference type="InterPro" id="IPR000182">
    <property type="entry name" value="GNAT_dom"/>
</dbReference>
<dbReference type="RefSeq" id="WP_213217754.1">
    <property type="nucleotide sequence ID" value="NZ_QTKU01000005.1"/>
</dbReference>
<dbReference type="EMBL" id="QTKU01000005">
    <property type="protein sequence ID" value="MBS8262436.1"/>
    <property type="molecule type" value="Genomic_DNA"/>
</dbReference>
<dbReference type="Gene3D" id="3.40.630.30">
    <property type="match status" value="1"/>
</dbReference>
<feature type="domain" description="N-acetyltransferase" evidence="3">
    <location>
        <begin position="1"/>
        <end position="159"/>
    </location>
</feature>
<comment type="caution">
    <text evidence="4">The sequence shown here is derived from an EMBL/GenBank/DDBJ whole genome shotgun (WGS) entry which is preliminary data.</text>
</comment>
<evidence type="ECO:0000313" key="4">
    <source>
        <dbReference type="EMBL" id="MBS8262436.1"/>
    </source>
</evidence>
<dbReference type="SUPFAM" id="SSF55729">
    <property type="entry name" value="Acyl-CoA N-acyltransferases (Nat)"/>
    <property type="match status" value="1"/>
</dbReference>
<keyword evidence="1" id="KW-0808">Transferase</keyword>
<dbReference type="InterPro" id="IPR016181">
    <property type="entry name" value="Acyl_CoA_acyltransferase"/>
</dbReference>
<dbReference type="AlphaFoldDB" id="A0A944CFI8"/>
<dbReference type="Pfam" id="PF00583">
    <property type="entry name" value="Acetyltransf_1"/>
    <property type="match status" value="1"/>
</dbReference>
<reference evidence="4" key="1">
    <citation type="submission" date="2018-08" db="EMBL/GenBank/DDBJ databases">
        <authorList>
            <person name="Jin W."/>
            <person name="Wang H."/>
            <person name="Yang Y."/>
            <person name="Li M."/>
            <person name="Liu J."/>
        </authorList>
    </citation>
    <scope>NUCLEOTIDE SEQUENCE</scope>
    <source>
        <strain evidence="4">AESS21</strain>
    </source>
</reference>
<organism evidence="4 5">
    <name type="scientific">Roseibium polysiphoniae</name>
    <dbReference type="NCBI Taxonomy" id="2571221"/>
    <lineage>
        <taxon>Bacteria</taxon>
        <taxon>Pseudomonadati</taxon>
        <taxon>Pseudomonadota</taxon>
        <taxon>Alphaproteobacteria</taxon>
        <taxon>Hyphomicrobiales</taxon>
        <taxon>Stappiaceae</taxon>
        <taxon>Roseibium</taxon>
    </lineage>
</organism>
<evidence type="ECO:0000313" key="5">
    <source>
        <dbReference type="Proteomes" id="UP000705379"/>
    </source>
</evidence>
<reference evidence="4" key="2">
    <citation type="journal article" date="2021" name="Microorganisms">
        <title>Bacterial Dimethylsulfoniopropionate Biosynthesis in the East China Sea.</title>
        <authorList>
            <person name="Liu J."/>
            <person name="Zhang Y."/>
            <person name="Liu J."/>
            <person name="Zhong H."/>
            <person name="Williams B.T."/>
            <person name="Zheng Y."/>
            <person name="Curson A.R.J."/>
            <person name="Sun C."/>
            <person name="Sun H."/>
            <person name="Song D."/>
            <person name="Wagner Mackenzie B."/>
            <person name="Bermejo Martinez A."/>
            <person name="Todd J.D."/>
            <person name="Zhang X.H."/>
        </authorList>
    </citation>
    <scope>NUCLEOTIDE SEQUENCE</scope>
    <source>
        <strain evidence="4">AESS21</strain>
    </source>
</reference>
<dbReference type="Proteomes" id="UP000705379">
    <property type="component" value="Unassembled WGS sequence"/>
</dbReference>
<protein>
    <submittedName>
        <fullName evidence="4">N-acetyltransferase</fullName>
    </submittedName>
</protein>
<sequence>MQLRQALPEDLPALLEIHNHAVRNLTAAWTDQQDTLEDRRRWLEERERDGLPVFVALDGQMQVLGYGSFGTFRARPGYRHTAEHTIYVAEGAQGKGVGSALLKRLIERARRDGFHVLVGAVDGENKGSLAFHQKHGFETSACLPQVGTKFGRWLDLYFVTLVLDDRASPSD</sequence>
<evidence type="ECO:0000259" key="3">
    <source>
        <dbReference type="PROSITE" id="PS51186"/>
    </source>
</evidence>
<dbReference type="GO" id="GO:0016747">
    <property type="term" value="F:acyltransferase activity, transferring groups other than amino-acyl groups"/>
    <property type="evidence" value="ECO:0007669"/>
    <property type="project" value="InterPro"/>
</dbReference>
<evidence type="ECO:0000256" key="1">
    <source>
        <dbReference type="ARBA" id="ARBA00022679"/>
    </source>
</evidence>
<name>A0A944CFI8_9HYPH</name>
<keyword evidence="2" id="KW-0012">Acyltransferase</keyword>